<keyword evidence="8" id="KW-0375">Hydrogen ion transport</keyword>
<gene>
    <name evidence="12" type="primary">atpC_1</name>
    <name evidence="8 13" type="synonym">atpC</name>
    <name evidence="15" type="ORF">DW927_08455</name>
    <name evidence="12" type="ORF">ERS852572_00809</name>
    <name evidence="14" type="ORF">GCK47_11555</name>
    <name evidence="13" type="ORF">GMD50_11260</name>
</gene>
<evidence type="ECO:0000313" key="18">
    <source>
        <dbReference type="Proteomes" id="UP000478483"/>
    </source>
</evidence>
<feature type="domain" description="ATP synthase F1 complex delta/epsilon subunit N-terminal" evidence="11">
    <location>
        <begin position="8"/>
        <end position="86"/>
    </location>
</feature>
<keyword evidence="3 8" id="KW-0813">Transport</keyword>
<evidence type="ECO:0000256" key="3">
    <source>
        <dbReference type="ARBA" id="ARBA00022448"/>
    </source>
</evidence>
<evidence type="ECO:0000256" key="5">
    <source>
        <dbReference type="ARBA" id="ARBA00023136"/>
    </source>
</evidence>
<dbReference type="InterPro" id="IPR036794">
    <property type="entry name" value="ATP_F1_dsu/esu_C_sf"/>
</dbReference>
<dbReference type="EMBL" id="CYXZ01000005">
    <property type="protein sequence ID" value="CUM85813.1"/>
    <property type="molecule type" value="Genomic_DNA"/>
</dbReference>
<feature type="domain" description="ATP synthase epsilon subunit C-terminal" evidence="10">
    <location>
        <begin position="92"/>
        <end position="136"/>
    </location>
</feature>
<evidence type="ECO:0000256" key="8">
    <source>
        <dbReference type="HAMAP-Rule" id="MF_00530"/>
    </source>
</evidence>
<evidence type="ECO:0000313" key="13">
    <source>
        <dbReference type="EMBL" id="MTR85627.1"/>
    </source>
</evidence>
<dbReference type="EMBL" id="WGGT01000013">
    <property type="protein sequence ID" value="MVQ46321.1"/>
    <property type="molecule type" value="Genomic_DNA"/>
</dbReference>
<dbReference type="GO" id="GO:0016787">
    <property type="term" value="F:hydrolase activity"/>
    <property type="evidence" value="ECO:0007669"/>
    <property type="project" value="UniProtKB-KW"/>
</dbReference>
<evidence type="ECO:0000313" key="19">
    <source>
        <dbReference type="Proteomes" id="UP000479531"/>
    </source>
</evidence>
<evidence type="ECO:0000313" key="17">
    <source>
        <dbReference type="Proteomes" id="UP000284465"/>
    </source>
</evidence>
<evidence type="ECO:0000256" key="1">
    <source>
        <dbReference type="ARBA" id="ARBA00004202"/>
    </source>
</evidence>
<comment type="function">
    <text evidence="8">Produces ATP from ADP in the presence of a proton gradient across the membrane.</text>
</comment>
<dbReference type="Pfam" id="PF02823">
    <property type="entry name" value="ATP-synt_DE_N"/>
    <property type="match status" value="1"/>
</dbReference>
<evidence type="ECO:0000313" key="15">
    <source>
        <dbReference type="EMBL" id="RHA67352.1"/>
    </source>
</evidence>
<dbReference type="Proteomes" id="UP000478483">
    <property type="component" value="Unassembled WGS sequence"/>
</dbReference>
<dbReference type="NCBIfam" id="TIGR01216">
    <property type="entry name" value="ATP_synt_epsi"/>
    <property type="match status" value="1"/>
</dbReference>
<evidence type="ECO:0000256" key="4">
    <source>
        <dbReference type="ARBA" id="ARBA00023065"/>
    </source>
</evidence>
<dbReference type="OrthoDB" id="9804110at2"/>
<dbReference type="Proteomes" id="UP000095350">
    <property type="component" value="Unassembled WGS sequence"/>
</dbReference>
<dbReference type="EMBL" id="QSFP01000008">
    <property type="protein sequence ID" value="RHA67352.1"/>
    <property type="molecule type" value="Genomic_DNA"/>
</dbReference>
<keyword evidence="15" id="KW-0378">Hydrolase</keyword>
<organism evidence="12 16">
    <name type="scientific">Roseburia intestinalis</name>
    <dbReference type="NCBI Taxonomy" id="166486"/>
    <lineage>
        <taxon>Bacteria</taxon>
        <taxon>Bacillati</taxon>
        <taxon>Bacillota</taxon>
        <taxon>Clostridia</taxon>
        <taxon>Lachnospirales</taxon>
        <taxon>Lachnospiraceae</taxon>
        <taxon>Roseburia</taxon>
    </lineage>
</organism>
<evidence type="ECO:0000313" key="16">
    <source>
        <dbReference type="Proteomes" id="UP000095350"/>
    </source>
</evidence>
<dbReference type="InterPro" id="IPR020547">
    <property type="entry name" value="ATP_synth_F1_esu_C"/>
</dbReference>
<dbReference type="PaxDb" id="166486-ERS852572_00809"/>
<evidence type="ECO:0000256" key="6">
    <source>
        <dbReference type="ARBA" id="ARBA00023196"/>
    </source>
</evidence>
<dbReference type="InterPro" id="IPR036771">
    <property type="entry name" value="ATPsynth_dsu/esu_N"/>
</dbReference>
<dbReference type="HAMAP" id="MF_00530">
    <property type="entry name" value="ATP_synth_epsil_bac"/>
    <property type="match status" value="1"/>
</dbReference>
<dbReference type="Gene3D" id="2.60.15.10">
    <property type="entry name" value="F0F1 ATP synthase delta/epsilon subunit, N-terminal"/>
    <property type="match status" value="1"/>
</dbReference>
<dbReference type="Proteomes" id="UP000479531">
    <property type="component" value="Unassembled WGS sequence"/>
</dbReference>
<evidence type="ECO:0000313" key="14">
    <source>
        <dbReference type="EMBL" id="MVQ46321.1"/>
    </source>
</evidence>
<dbReference type="PANTHER" id="PTHR13822:SF10">
    <property type="entry name" value="ATP SYNTHASE EPSILON CHAIN, CHLOROPLASTIC"/>
    <property type="match status" value="1"/>
</dbReference>
<proteinExistence type="inferred from homology"/>
<keyword evidence="8" id="KW-1003">Cell membrane</keyword>
<dbReference type="InterPro" id="IPR001469">
    <property type="entry name" value="ATP_synth_F1_dsu/esu"/>
</dbReference>
<dbReference type="GO" id="GO:0046933">
    <property type="term" value="F:proton-transporting ATP synthase activity, rotational mechanism"/>
    <property type="evidence" value="ECO:0007669"/>
    <property type="project" value="UniProtKB-UniRule"/>
</dbReference>
<dbReference type="Pfam" id="PF00401">
    <property type="entry name" value="ATP-synt_DE"/>
    <property type="match status" value="1"/>
</dbReference>
<evidence type="ECO:0000259" key="10">
    <source>
        <dbReference type="Pfam" id="PF00401"/>
    </source>
</evidence>
<evidence type="ECO:0000259" key="11">
    <source>
        <dbReference type="Pfam" id="PF02823"/>
    </source>
</evidence>
<evidence type="ECO:0000256" key="7">
    <source>
        <dbReference type="ARBA" id="ARBA00023310"/>
    </source>
</evidence>
<dbReference type="GO" id="GO:0045259">
    <property type="term" value="C:proton-transporting ATP synthase complex"/>
    <property type="evidence" value="ECO:0007669"/>
    <property type="project" value="UniProtKB-KW"/>
</dbReference>
<dbReference type="SUPFAM" id="SSF46604">
    <property type="entry name" value="Epsilon subunit of F1F0-ATP synthase C-terminal domain"/>
    <property type="match status" value="1"/>
</dbReference>
<comment type="subunit">
    <text evidence="8 9">F-type ATPases have 2 components, CF(1) - the catalytic core - and CF(0) - the membrane proton channel. CF(1) has five subunits: alpha(3), beta(3), gamma(1), delta(1), epsilon(1). CF(0) has three main subunits: a, b and c.</text>
</comment>
<reference evidence="12 16" key="1">
    <citation type="submission" date="2015-09" db="EMBL/GenBank/DDBJ databases">
        <authorList>
            <consortium name="Pathogen Informatics"/>
        </authorList>
    </citation>
    <scope>NUCLEOTIDE SEQUENCE [LARGE SCALE GENOMIC DNA]</scope>
    <source>
        <strain evidence="12 16">2789STDY5834960</strain>
    </source>
</reference>
<dbReference type="EMBL" id="WNAJ01000012">
    <property type="protein sequence ID" value="MTR85627.1"/>
    <property type="molecule type" value="Genomic_DNA"/>
</dbReference>
<dbReference type="STRING" id="166486.ERS852572_00809"/>
<comment type="subcellular location">
    <subcellularLocation>
        <location evidence="1 8">Cell membrane</location>
        <topology evidence="1 8">Peripheral membrane protein</topology>
    </subcellularLocation>
</comment>
<dbReference type="GO" id="GO:0005524">
    <property type="term" value="F:ATP binding"/>
    <property type="evidence" value="ECO:0007669"/>
    <property type="project" value="UniProtKB-UniRule"/>
</dbReference>
<reference evidence="14 19" key="4">
    <citation type="submission" date="2019-10" db="EMBL/GenBank/DDBJ databases">
        <title>Roseburia spp. ameliorate alcoholic fatty liver via restoration of gut barrier function.</title>
        <authorList>
            <person name="Seo B."/>
            <person name="Ko G."/>
        </authorList>
    </citation>
    <scope>NUCLEOTIDE SEQUENCE [LARGE SCALE GENOMIC DNA]</scope>
    <source>
        <strain evidence="14 19">SNUG30017</strain>
    </source>
</reference>
<dbReference type="InterPro" id="IPR020546">
    <property type="entry name" value="ATP_synth_F1_dsu/esu_N"/>
</dbReference>
<dbReference type="Gene3D" id="1.20.5.440">
    <property type="entry name" value="ATP synthase delta/epsilon subunit, C-terminal domain"/>
    <property type="match status" value="1"/>
</dbReference>
<name>A0A173S654_9FIRM</name>
<dbReference type="SUPFAM" id="SSF51344">
    <property type="entry name" value="Epsilon subunit of F1F0-ATP synthase N-terminal domain"/>
    <property type="match status" value="1"/>
</dbReference>
<evidence type="ECO:0000256" key="9">
    <source>
        <dbReference type="RuleBase" id="RU003656"/>
    </source>
</evidence>
<dbReference type="GO" id="GO:0005886">
    <property type="term" value="C:plasma membrane"/>
    <property type="evidence" value="ECO:0007669"/>
    <property type="project" value="UniProtKB-SubCell"/>
</dbReference>
<evidence type="ECO:0000313" key="12">
    <source>
        <dbReference type="EMBL" id="CUM85813.1"/>
    </source>
</evidence>
<dbReference type="PANTHER" id="PTHR13822">
    <property type="entry name" value="ATP SYNTHASE DELTA/EPSILON CHAIN"/>
    <property type="match status" value="1"/>
</dbReference>
<protein>
    <recommendedName>
        <fullName evidence="8">ATP synthase epsilon chain</fullName>
    </recommendedName>
    <alternativeName>
        <fullName evidence="8">ATP synthase F1 sector epsilon subunit</fullName>
    </alternativeName>
    <alternativeName>
        <fullName evidence="8">F-ATPase epsilon subunit</fullName>
    </alternativeName>
</protein>
<accession>A0A173S654</accession>
<keyword evidence="6 8" id="KW-0139">CF(1)</keyword>
<dbReference type="Proteomes" id="UP000284465">
    <property type="component" value="Unassembled WGS sequence"/>
</dbReference>
<sequence>MAEENRLFQVEIITPDRVFYTGEGDMIEFTTASGEIGVYKKHIPLTTVLAPGIVKIHKTGEDDVIAAVHSGFAEILPDKVTLLAEIAEWPNEIDKNRAEAARARAEERLAHRTEAIDVKRAEFALRKALVRIDIAK</sequence>
<keyword evidence="4 8" id="KW-0406">Ion transport</keyword>
<keyword evidence="7 8" id="KW-0066">ATP synthesis</keyword>
<dbReference type="AlphaFoldDB" id="A0A173S654"/>
<reference evidence="13 18" key="3">
    <citation type="journal article" date="2019" name="Nat. Med.">
        <title>A library of human gut bacterial isolates paired with longitudinal multiomics data enables mechanistic microbiome research.</title>
        <authorList>
            <person name="Poyet M."/>
            <person name="Groussin M."/>
            <person name="Gibbons S.M."/>
            <person name="Avila-Pacheco J."/>
            <person name="Jiang X."/>
            <person name="Kearney S.M."/>
            <person name="Perrotta A.R."/>
            <person name="Berdy B."/>
            <person name="Zhao S."/>
            <person name="Lieberman T.D."/>
            <person name="Swanson P.K."/>
            <person name="Smith M."/>
            <person name="Roesemann S."/>
            <person name="Alexander J.E."/>
            <person name="Rich S.A."/>
            <person name="Livny J."/>
            <person name="Vlamakis H."/>
            <person name="Clish C."/>
            <person name="Bullock K."/>
            <person name="Deik A."/>
            <person name="Scott J."/>
            <person name="Pierce K.A."/>
            <person name="Xavier R.J."/>
            <person name="Alm E.J."/>
        </authorList>
    </citation>
    <scope>NUCLEOTIDE SEQUENCE [LARGE SCALE GENOMIC DNA]</scope>
    <source>
        <strain evidence="13 18">BIOML-A1</strain>
    </source>
</reference>
<evidence type="ECO:0000256" key="2">
    <source>
        <dbReference type="ARBA" id="ARBA00005712"/>
    </source>
</evidence>
<keyword evidence="5 8" id="KW-0472">Membrane</keyword>
<comment type="similarity">
    <text evidence="2 8 9">Belongs to the ATPase epsilon chain family.</text>
</comment>
<dbReference type="CDD" id="cd12152">
    <property type="entry name" value="F1-ATPase_delta"/>
    <property type="match status" value="1"/>
</dbReference>
<dbReference type="RefSeq" id="WP_055193396.1">
    <property type="nucleotide sequence ID" value="NZ_CABIYH010000005.1"/>
</dbReference>
<reference evidence="15 17" key="2">
    <citation type="submission" date="2018-08" db="EMBL/GenBank/DDBJ databases">
        <title>A genome reference for cultivated species of the human gut microbiota.</title>
        <authorList>
            <person name="Zou Y."/>
            <person name="Xue W."/>
            <person name="Luo G."/>
        </authorList>
    </citation>
    <scope>NUCLEOTIDE SEQUENCE [LARGE SCALE GENOMIC DNA]</scope>
    <source>
        <strain evidence="15 17">AM43-11</strain>
    </source>
</reference>